<gene>
    <name evidence="2" type="ORF">CDAR_22111</name>
</gene>
<accession>A0AAV4P965</accession>
<organism evidence="2 3">
    <name type="scientific">Caerostris darwini</name>
    <dbReference type="NCBI Taxonomy" id="1538125"/>
    <lineage>
        <taxon>Eukaryota</taxon>
        <taxon>Metazoa</taxon>
        <taxon>Ecdysozoa</taxon>
        <taxon>Arthropoda</taxon>
        <taxon>Chelicerata</taxon>
        <taxon>Arachnida</taxon>
        <taxon>Araneae</taxon>
        <taxon>Araneomorphae</taxon>
        <taxon>Entelegynae</taxon>
        <taxon>Araneoidea</taxon>
        <taxon>Araneidae</taxon>
        <taxon>Caerostris</taxon>
    </lineage>
</organism>
<evidence type="ECO:0000313" key="2">
    <source>
        <dbReference type="EMBL" id="GIX93601.1"/>
    </source>
</evidence>
<keyword evidence="3" id="KW-1185">Reference proteome</keyword>
<protein>
    <submittedName>
        <fullName evidence="2">Uncharacterized protein</fullName>
    </submittedName>
</protein>
<reference evidence="2 3" key="1">
    <citation type="submission" date="2021-06" db="EMBL/GenBank/DDBJ databases">
        <title>Caerostris darwini draft genome.</title>
        <authorList>
            <person name="Kono N."/>
            <person name="Arakawa K."/>
        </authorList>
    </citation>
    <scope>NUCLEOTIDE SEQUENCE [LARGE SCALE GENOMIC DNA]</scope>
</reference>
<dbReference type="EMBL" id="BPLQ01002515">
    <property type="protein sequence ID" value="GIX93601.1"/>
    <property type="molecule type" value="Genomic_DNA"/>
</dbReference>
<proteinExistence type="predicted"/>
<keyword evidence="1" id="KW-0812">Transmembrane</keyword>
<keyword evidence="1" id="KW-0472">Membrane</keyword>
<sequence length="150" mass="17380">MINQTNRSSILLRRESRGNRIHFSGTTHGRRMVIRFPTCLPRVSRKTIITRPSHRQPGQSMINQTNRSSILLRRESRGNGIHFSGTTHGRRMVMRFPACLPRVSEGWVSLEVSLAIDLTSQLESGLKAKQWILEITIILYLCIKYWFFKS</sequence>
<feature type="transmembrane region" description="Helical" evidence="1">
    <location>
        <begin position="131"/>
        <end position="148"/>
    </location>
</feature>
<keyword evidence="1" id="KW-1133">Transmembrane helix</keyword>
<comment type="caution">
    <text evidence="2">The sequence shown here is derived from an EMBL/GenBank/DDBJ whole genome shotgun (WGS) entry which is preliminary data.</text>
</comment>
<evidence type="ECO:0000256" key="1">
    <source>
        <dbReference type="SAM" id="Phobius"/>
    </source>
</evidence>
<dbReference type="Proteomes" id="UP001054837">
    <property type="component" value="Unassembled WGS sequence"/>
</dbReference>
<name>A0AAV4P965_9ARAC</name>
<dbReference type="AlphaFoldDB" id="A0AAV4P965"/>
<evidence type="ECO:0000313" key="3">
    <source>
        <dbReference type="Proteomes" id="UP001054837"/>
    </source>
</evidence>